<keyword evidence="3" id="KW-1185">Reference proteome</keyword>
<dbReference type="VEuPathDB" id="FungiDB:FMAN_09904"/>
<accession>A0A1L7TPA5</accession>
<reference evidence="3" key="1">
    <citation type="journal article" date="2016" name="Genome Biol. Evol.">
        <title>Comparative 'omics' of the Fusarium fujikuroi species complex highlights differences in genetic potential and metabolite synthesis.</title>
        <authorList>
            <person name="Niehaus E.-M."/>
            <person name="Muensterkoetter M."/>
            <person name="Proctor R.H."/>
            <person name="Brown D.W."/>
            <person name="Sharon A."/>
            <person name="Idan Y."/>
            <person name="Oren-Young L."/>
            <person name="Sieber C.M."/>
            <person name="Novak O."/>
            <person name="Pencik A."/>
            <person name="Tarkowska D."/>
            <person name="Hromadova K."/>
            <person name="Freeman S."/>
            <person name="Maymon M."/>
            <person name="Elazar M."/>
            <person name="Youssef S.A."/>
            <person name="El-Shabrawy E.S.M."/>
            <person name="Shalaby A.B.A."/>
            <person name="Houterman P."/>
            <person name="Brock N.L."/>
            <person name="Burkhardt I."/>
            <person name="Tsavkelova E.A."/>
            <person name="Dickschat J.S."/>
            <person name="Galuszka P."/>
            <person name="Gueldener U."/>
            <person name="Tudzynski B."/>
        </authorList>
    </citation>
    <scope>NUCLEOTIDE SEQUENCE [LARGE SCALE GENOMIC DNA]</scope>
    <source>
        <strain evidence="3">MRC7560</strain>
    </source>
</reference>
<dbReference type="Proteomes" id="UP000184255">
    <property type="component" value="Unassembled WGS sequence"/>
</dbReference>
<organism evidence="2 3">
    <name type="scientific">Fusarium mangiferae</name>
    <name type="common">Mango malformation disease fungus</name>
    <dbReference type="NCBI Taxonomy" id="192010"/>
    <lineage>
        <taxon>Eukaryota</taxon>
        <taxon>Fungi</taxon>
        <taxon>Dikarya</taxon>
        <taxon>Ascomycota</taxon>
        <taxon>Pezizomycotina</taxon>
        <taxon>Sordariomycetes</taxon>
        <taxon>Hypocreomycetidae</taxon>
        <taxon>Hypocreales</taxon>
        <taxon>Nectriaceae</taxon>
        <taxon>Fusarium</taxon>
        <taxon>Fusarium fujikuroi species complex</taxon>
    </lineage>
</organism>
<gene>
    <name evidence="2" type="ORF">FMAN_09904</name>
</gene>
<comment type="caution">
    <text evidence="2">The sequence shown here is derived from an EMBL/GenBank/DDBJ whole genome shotgun (WGS) entry which is preliminary data.</text>
</comment>
<dbReference type="RefSeq" id="XP_041686390.1">
    <property type="nucleotide sequence ID" value="XM_041820518.1"/>
</dbReference>
<dbReference type="AlphaFoldDB" id="A0A1L7TPA5"/>
<dbReference type="EMBL" id="FCQH01000011">
    <property type="protein sequence ID" value="CVL00470.1"/>
    <property type="molecule type" value="Genomic_DNA"/>
</dbReference>
<evidence type="ECO:0000313" key="3">
    <source>
        <dbReference type="Proteomes" id="UP000184255"/>
    </source>
</evidence>
<dbReference type="InterPro" id="IPR024983">
    <property type="entry name" value="CHAT_dom"/>
</dbReference>
<protein>
    <recommendedName>
        <fullName evidence="1">CHAT domain-containing protein</fullName>
    </recommendedName>
</protein>
<dbReference type="GeneID" id="65089161"/>
<evidence type="ECO:0000259" key="1">
    <source>
        <dbReference type="Pfam" id="PF12770"/>
    </source>
</evidence>
<evidence type="ECO:0000313" key="2">
    <source>
        <dbReference type="EMBL" id="CVL00470.1"/>
    </source>
</evidence>
<sequence length="240" mass="27106">MSEYRCDAILVEQHQIRSVPLPNNTENEAQIRDPEKMETLEWLWDTVAHPILSALGFAQRHKSSLEKWPRIWWVATSTMTKFPFHAAGRHKDASASVLDRVMSSYSPSIKTIIRSRRRGVGDATPGPSQALLVAMKHTPEQASLTFAAREIKVIRDLVKTMHLEAIEPGRHEHDVMALLPQCKVFHFAGHGHTDAHDPMRSPLILQDGKDNPLTVANLLKVNLREYLPFLAYSMPVEPDG</sequence>
<name>A0A1L7TPA5_FUSMA</name>
<proteinExistence type="predicted"/>
<feature type="domain" description="CHAT" evidence="1">
    <location>
        <begin position="38"/>
        <end position="225"/>
    </location>
</feature>
<dbReference type="Pfam" id="PF12770">
    <property type="entry name" value="CHAT"/>
    <property type="match status" value="1"/>
</dbReference>